<dbReference type="InterPro" id="IPR036396">
    <property type="entry name" value="Cyt_P450_sf"/>
</dbReference>
<keyword evidence="4 5" id="KW-0408">Iron</keyword>
<dbReference type="InterPro" id="IPR001128">
    <property type="entry name" value="Cyt_P450"/>
</dbReference>
<dbReference type="PANTHER" id="PTHR24305">
    <property type="entry name" value="CYTOCHROME P450"/>
    <property type="match status" value="1"/>
</dbReference>
<dbReference type="EMBL" id="KZ992982">
    <property type="protein sequence ID" value="RKP05990.1"/>
    <property type="molecule type" value="Genomic_DNA"/>
</dbReference>
<organism evidence="7 8">
    <name type="scientific">Thamnocephalis sphaerospora</name>
    <dbReference type="NCBI Taxonomy" id="78915"/>
    <lineage>
        <taxon>Eukaryota</taxon>
        <taxon>Fungi</taxon>
        <taxon>Fungi incertae sedis</taxon>
        <taxon>Zoopagomycota</taxon>
        <taxon>Zoopagomycotina</taxon>
        <taxon>Zoopagomycetes</taxon>
        <taxon>Zoopagales</taxon>
        <taxon>Sigmoideomycetaceae</taxon>
        <taxon>Thamnocephalis</taxon>
    </lineage>
</organism>
<dbReference type="AlphaFoldDB" id="A0A4P9XL21"/>
<protein>
    <submittedName>
        <fullName evidence="7">Cytochrome P450</fullName>
    </submittedName>
</protein>
<dbReference type="Pfam" id="PF00067">
    <property type="entry name" value="p450"/>
    <property type="match status" value="1"/>
</dbReference>
<keyword evidence="3 5" id="KW-0479">Metal-binding</keyword>
<evidence type="ECO:0000313" key="8">
    <source>
        <dbReference type="Proteomes" id="UP000271241"/>
    </source>
</evidence>
<comment type="similarity">
    <text evidence="2 6">Belongs to the cytochrome P450 family.</text>
</comment>
<sequence length="490" mass="55269">MAFESLLSPETALALLAAGILYSTVSNLVLSPLRKVPGPWYCAISGLFYKGLAAKGTHLEWIQGLHEVYGPIVRVAPGVVNVRDVDAAYTLHSTHKYVKGPSYTILEFTGGPNIFSASDPHIAKTRRKLAMPMFTRTALDEMDEMIMSAGVRPLLRRLDRHAKAGDTINLYTLFHYMTFDVIGDIVFGRSFNLMEDDNNGDNIIAWLGGMSQLGIYVRKYAFGSLANKWLMPSLHECQRKALEFTLEAIHTRQKIKNPRPDSLQRYLTAIKEEKVEHMTEMEIAGDMLMQLVAGSDTTGNSCVWTMYLLSRAPDVYARLVRELQEAIPDGNAEIRHSMVRDLPYLNAVISESLRIYPTGGRGAHRLVPKGGLELCDQYLPEGTIVMATQYMINRCSKIWDEPAAFRPERWLSEDSVRLDEMKRAFFPFSMGVRSCVGRDLAWMELRVTLASVIRRFQVEISPDDDMFPICSLTIQPRGHALTGRLTRRLE</sequence>
<gene>
    <name evidence="7" type="ORF">THASP1DRAFT_32185</name>
</gene>
<dbReference type="GO" id="GO:0004497">
    <property type="term" value="F:monooxygenase activity"/>
    <property type="evidence" value="ECO:0007669"/>
    <property type="project" value="UniProtKB-KW"/>
</dbReference>
<name>A0A4P9XL21_9FUNG</name>
<dbReference type="PRINTS" id="PR00463">
    <property type="entry name" value="EP450I"/>
</dbReference>
<proteinExistence type="inferred from homology"/>
<keyword evidence="5 6" id="KW-0349">Heme</keyword>
<dbReference type="Proteomes" id="UP000271241">
    <property type="component" value="Unassembled WGS sequence"/>
</dbReference>
<keyword evidence="6" id="KW-0560">Oxidoreductase</keyword>
<accession>A0A4P9XL21</accession>
<dbReference type="InterPro" id="IPR017972">
    <property type="entry name" value="Cyt_P450_CS"/>
</dbReference>
<evidence type="ECO:0000256" key="4">
    <source>
        <dbReference type="ARBA" id="ARBA00023004"/>
    </source>
</evidence>
<dbReference type="STRING" id="78915.A0A4P9XL21"/>
<dbReference type="OrthoDB" id="1470350at2759"/>
<evidence type="ECO:0000256" key="3">
    <source>
        <dbReference type="ARBA" id="ARBA00022723"/>
    </source>
</evidence>
<dbReference type="InterPro" id="IPR050121">
    <property type="entry name" value="Cytochrome_P450_monoxygenase"/>
</dbReference>
<dbReference type="InterPro" id="IPR002401">
    <property type="entry name" value="Cyt_P450_E_grp-I"/>
</dbReference>
<dbReference type="Gene3D" id="1.10.630.10">
    <property type="entry name" value="Cytochrome P450"/>
    <property type="match status" value="1"/>
</dbReference>
<evidence type="ECO:0000256" key="5">
    <source>
        <dbReference type="PIRSR" id="PIRSR602401-1"/>
    </source>
</evidence>
<evidence type="ECO:0000313" key="7">
    <source>
        <dbReference type="EMBL" id="RKP05990.1"/>
    </source>
</evidence>
<feature type="binding site" description="axial binding residue" evidence="5">
    <location>
        <position position="435"/>
    </location>
    <ligand>
        <name>heme</name>
        <dbReference type="ChEBI" id="CHEBI:30413"/>
    </ligand>
    <ligandPart>
        <name>Fe</name>
        <dbReference type="ChEBI" id="CHEBI:18248"/>
    </ligandPart>
</feature>
<dbReference type="PROSITE" id="PS00086">
    <property type="entry name" value="CYTOCHROME_P450"/>
    <property type="match status" value="1"/>
</dbReference>
<dbReference type="GO" id="GO:0020037">
    <property type="term" value="F:heme binding"/>
    <property type="evidence" value="ECO:0007669"/>
    <property type="project" value="InterPro"/>
</dbReference>
<reference evidence="8" key="1">
    <citation type="journal article" date="2018" name="Nat. Microbiol.">
        <title>Leveraging single-cell genomics to expand the fungal tree of life.</title>
        <authorList>
            <person name="Ahrendt S.R."/>
            <person name="Quandt C.A."/>
            <person name="Ciobanu D."/>
            <person name="Clum A."/>
            <person name="Salamov A."/>
            <person name="Andreopoulos B."/>
            <person name="Cheng J.F."/>
            <person name="Woyke T."/>
            <person name="Pelin A."/>
            <person name="Henrissat B."/>
            <person name="Reynolds N.K."/>
            <person name="Benny G.L."/>
            <person name="Smith M.E."/>
            <person name="James T.Y."/>
            <person name="Grigoriev I.V."/>
        </authorList>
    </citation>
    <scope>NUCLEOTIDE SEQUENCE [LARGE SCALE GENOMIC DNA]</scope>
    <source>
        <strain evidence="8">RSA 1356</strain>
    </source>
</reference>
<keyword evidence="8" id="KW-1185">Reference proteome</keyword>
<evidence type="ECO:0000256" key="2">
    <source>
        <dbReference type="ARBA" id="ARBA00010617"/>
    </source>
</evidence>
<dbReference type="SUPFAM" id="SSF48264">
    <property type="entry name" value="Cytochrome P450"/>
    <property type="match status" value="1"/>
</dbReference>
<dbReference type="GO" id="GO:0016705">
    <property type="term" value="F:oxidoreductase activity, acting on paired donors, with incorporation or reduction of molecular oxygen"/>
    <property type="evidence" value="ECO:0007669"/>
    <property type="project" value="InterPro"/>
</dbReference>
<dbReference type="GO" id="GO:0005506">
    <property type="term" value="F:iron ion binding"/>
    <property type="evidence" value="ECO:0007669"/>
    <property type="project" value="InterPro"/>
</dbReference>
<evidence type="ECO:0000256" key="6">
    <source>
        <dbReference type="RuleBase" id="RU000461"/>
    </source>
</evidence>
<dbReference type="PANTHER" id="PTHR24305:SF166">
    <property type="entry name" value="CYTOCHROME P450 12A4, MITOCHONDRIAL-RELATED"/>
    <property type="match status" value="1"/>
</dbReference>
<comment type="cofactor">
    <cofactor evidence="1 5">
        <name>heme</name>
        <dbReference type="ChEBI" id="CHEBI:30413"/>
    </cofactor>
</comment>
<keyword evidence="6" id="KW-0503">Monooxygenase</keyword>
<dbReference type="PRINTS" id="PR00385">
    <property type="entry name" value="P450"/>
</dbReference>
<evidence type="ECO:0000256" key="1">
    <source>
        <dbReference type="ARBA" id="ARBA00001971"/>
    </source>
</evidence>